<proteinExistence type="predicted"/>
<reference evidence="3 4" key="1">
    <citation type="submission" date="2021-06" db="EMBL/GenBank/DDBJ databases">
        <title>Whole genome sequences of Flavobacterium sp. KK2020170 and assembly.</title>
        <authorList>
            <person name="Kitahara K."/>
            <person name="Miyoshi S."/>
            <person name="Uesaka K."/>
        </authorList>
    </citation>
    <scope>NUCLEOTIDE SEQUENCE [LARGE SCALE GENOMIC DNA]</scope>
    <source>
        <strain evidence="3 4">KK2020170</strain>
    </source>
</reference>
<evidence type="ECO:0000256" key="1">
    <source>
        <dbReference type="SAM" id="Phobius"/>
    </source>
</evidence>
<gene>
    <name evidence="3" type="ORF">KK2020170_10470</name>
</gene>
<dbReference type="InterPro" id="IPR045743">
    <property type="entry name" value="DUF6089"/>
</dbReference>
<keyword evidence="4" id="KW-1185">Reference proteome</keyword>
<feature type="domain" description="DUF6089" evidence="2">
    <location>
        <begin position="19"/>
        <end position="242"/>
    </location>
</feature>
<evidence type="ECO:0000259" key="2">
    <source>
        <dbReference type="Pfam" id="PF19573"/>
    </source>
</evidence>
<keyword evidence="1" id="KW-0472">Membrane</keyword>
<evidence type="ECO:0000313" key="3">
    <source>
        <dbReference type="EMBL" id="BCY28179.1"/>
    </source>
</evidence>
<name>A0ABN6HUN0_9FLAO</name>
<keyword evidence="1" id="KW-1133">Transmembrane helix</keyword>
<keyword evidence="1" id="KW-0812">Transmembrane</keyword>
<accession>A0ABN6HUN0</accession>
<feature type="transmembrane region" description="Helical" evidence="1">
    <location>
        <begin position="6"/>
        <end position="30"/>
    </location>
</feature>
<dbReference type="SUPFAM" id="SSF56925">
    <property type="entry name" value="OMPA-like"/>
    <property type="match status" value="1"/>
</dbReference>
<organism evidence="3 4">
    <name type="scientific">Flavobacterium okayamense</name>
    <dbReference type="NCBI Taxonomy" id="2830782"/>
    <lineage>
        <taxon>Bacteria</taxon>
        <taxon>Pseudomonadati</taxon>
        <taxon>Bacteroidota</taxon>
        <taxon>Flavobacteriia</taxon>
        <taxon>Flavobacteriales</taxon>
        <taxon>Flavobacteriaceae</taxon>
        <taxon>Flavobacterium</taxon>
    </lineage>
</organism>
<dbReference type="Pfam" id="PF19573">
    <property type="entry name" value="DUF6089"/>
    <property type="match status" value="1"/>
</dbReference>
<dbReference type="Proteomes" id="UP000825258">
    <property type="component" value="Chromosome"/>
</dbReference>
<dbReference type="EMBL" id="AP024749">
    <property type="protein sequence ID" value="BCY28179.1"/>
    <property type="molecule type" value="Genomic_DNA"/>
</dbReference>
<dbReference type="InterPro" id="IPR011250">
    <property type="entry name" value="OMP/PagP_B-barrel"/>
</dbReference>
<evidence type="ECO:0000313" key="4">
    <source>
        <dbReference type="Proteomes" id="UP000825258"/>
    </source>
</evidence>
<protein>
    <recommendedName>
        <fullName evidence="2">DUF6089 domain-containing protein</fullName>
    </recommendedName>
</protein>
<sequence>MDKKSILLYLQTILKMRYFFLYILLVVNVFSAKSQIHELGLFAGGANYIGDIGPTDYIKPNEPAIGFIYKWNRSTRHAWRFSYTFGKLSSRDIDSDVPSRNLRGFSFENTIHDFSAGLEFNFFEYNLHESGTQFTPYVYTGVSYFIYNELYIINKESEIDYRHSNFAIPMIVGLKSRIVNNLILGAEIGVRWTLTDNLDGSNPKNDDFESLRFGNLNSNDWYVFTGLTLTYTFGQNPCFCAE</sequence>